<dbReference type="GO" id="GO:0008270">
    <property type="term" value="F:zinc ion binding"/>
    <property type="evidence" value="ECO:0007669"/>
    <property type="project" value="UniProtKB-UniRule"/>
</dbReference>
<dbReference type="Pfam" id="PF01979">
    <property type="entry name" value="Amidohydro_1"/>
    <property type="match status" value="1"/>
</dbReference>
<dbReference type="Gene3D" id="2.30.40.10">
    <property type="entry name" value="Urease, subunit C, domain 1"/>
    <property type="match status" value="1"/>
</dbReference>
<evidence type="ECO:0000313" key="10">
    <source>
        <dbReference type="Proteomes" id="UP000000749"/>
    </source>
</evidence>
<keyword evidence="7" id="KW-0963">Cytoplasm</keyword>
<dbReference type="HOGENOM" id="CLU_041647_0_0_6"/>
<dbReference type="EMBL" id="CU928164">
    <property type="protein sequence ID" value="CAR16828.1"/>
    <property type="molecule type" value="Genomic_DNA"/>
</dbReference>
<dbReference type="EC" id="3.5.2.7" evidence="1 7"/>
<proteinExistence type="inferred from homology"/>
<dbReference type="PATRIC" id="fig|585057.6.peg.736"/>
<keyword evidence="5 7" id="KW-0862">Zinc</keyword>
<gene>
    <name evidence="7 9" type="primary">hutI</name>
    <name evidence="9" type="ordered locus">ECIAI39_0691</name>
</gene>
<comment type="cofactor">
    <cofactor evidence="7">
        <name>Zn(2+)</name>
        <dbReference type="ChEBI" id="CHEBI:29105"/>
    </cofactor>
    <cofactor evidence="7">
        <name>Fe(3+)</name>
        <dbReference type="ChEBI" id="CHEBI:29034"/>
    </cofactor>
    <text evidence="7">Binds 1 zinc or iron ion per subunit.</text>
</comment>
<dbReference type="GO" id="GO:0005737">
    <property type="term" value="C:cytoplasm"/>
    <property type="evidence" value="ECO:0007669"/>
    <property type="project" value="UniProtKB-SubCell"/>
</dbReference>
<dbReference type="CDD" id="cd01296">
    <property type="entry name" value="Imidazolone-5PH"/>
    <property type="match status" value="1"/>
</dbReference>
<dbReference type="PANTHER" id="PTHR42752">
    <property type="entry name" value="IMIDAZOLONEPROPIONASE"/>
    <property type="match status" value="1"/>
</dbReference>
<feature type="binding site" evidence="7">
    <location>
        <position position="84"/>
    </location>
    <ligand>
        <name>Fe(3+)</name>
        <dbReference type="ChEBI" id="CHEBI:29034"/>
    </ligand>
</feature>
<dbReference type="HAMAP" id="MF_00372">
    <property type="entry name" value="HutI"/>
    <property type="match status" value="1"/>
</dbReference>
<evidence type="ECO:0000256" key="1">
    <source>
        <dbReference type="ARBA" id="ARBA00012864"/>
    </source>
</evidence>
<dbReference type="SUPFAM" id="SSF51556">
    <property type="entry name" value="Metallo-dependent hydrolases"/>
    <property type="match status" value="1"/>
</dbReference>
<protein>
    <recommendedName>
        <fullName evidence="1 7">Imidazolonepropionase</fullName>
        <ecNumber evidence="1 7">3.5.2.7</ecNumber>
    </recommendedName>
    <alternativeName>
        <fullName evidence="7">Imidazolone-5-propionate hydrolase</fullName>
    </alternativeName>
</protein>
<reference evidence="10" key="1">
    <citation type="journal article" date="2009" name="PLoS Genet.">
        <title>Organised genome dynamics in the Escherichia coli species results in highly diverse adaptive paths.</title>
        <authorList>
            <person name="Touchon M."/>
            <person name="Hoede C."/>
            <person name="Tenaillon O."/>
            <person name="Barbe V."/>
            <person name="Baeriswyl S."/>
            <person name="Bidet P."/>
            <person name="Bingen E."/>
            <person name="Bonacorsi S."/>
            <person name="Bouchier C."/>
            <person name="Bouvet O."/>
            <person name="Calteau A."/>
            <person name="Chiapello H."/>
            <person name="Clermont O."/>
            <person name="Cruveiller S."/>
            <person name="Danchin A."/>
            <person name="Diard M."/>
            <person name="Dossat C."/>
            <person name="Karoui M.E."/>
            <person name="Frapy E."/>
            <person name="Garry L."/>
            <person name="Ghigo J.M."/>
            <person name="Gilles A.M."/>
            <person name="Johnson J."/>
            <person name="Le Bouguenec C."/>
            <person name="Lescat M."/>
            <person name="Mangenot S."/>
            <person name="Martinez-Jehanne V."/>
            <person name="Matic I."/>
            <person name="Nassif X."/>
            <person name="Oztas S."/>
            <person name="Petit M.A."/>
            <person name="Pichon C."/>
            <person name="Rouy Z."/>
            <person name="Ruf C.S."/>
            <person name="Schneider D."/>
            <person name="Tourret J."/>
            <person name="Vacherie B."/>
            <person name="Vallenet D."/>
            <person name="Medigue C."/>
            <person name="Rocha E.P.C."/>
            <person name="Denamur E."/>
        </authorList>
    </citation>
    <scope>NUCLEOTIDE SEQUENCE [LARGE SCALE GENOMIC DNA]</scope>
    <source>
        <strain evidence="10">IAI39 / ExPEC</strain>
    </source>
</reference>
<dbReference type="GO" id="GO:0019557">
    <property type="term" value="P:L-histidine catabolic process to glutamate and formate"/>
    <property type="evidence" value="ECO:0007669"/>
    <property type="project" value="UniProtKB-UniPathway"/>
</dbReference>
<dbReference type="InterPro" id="IPR005920">
    <property type="entry name" value="HutI"/>
</dbReference>
<dbReference type="Proteomes" id="UP000000749">
    <property type="component" value="Chromosome"/>
</dbReference>
<feature type="binding site" evidence="7">
    <location>
        <position position="154"/>
    </location>
    <ligand>
        <name>N-formimidoyl-L-glutamate</name>
        <dbReference type="ChEBI" id="CHEBI:58928"/>
    </ligand>
</feature>
<comment type="function">
    <text evidence="7">Catalyzes the hydrolytic cleavage of the carbon-nitrogen bond in imidazolone-5-propanoate to yield N-formimidoyl-L-glutamate. It is the third step in the universal histidine degradation pathway.</text>
</comment>
<feature type="binding site" evidence="7">
    <location>
        <position position="154"/>
    </location>
    <ligand>
        <name>4-imidazolone-5-propanoate</name>
        <dbReference type="ChEBI" id="CHEBI:77893"/>
    </ligand>
</feature>
<accession>A0A0H3MEH1</accession>
<evidence type="ECO:0000256" key="5">
    <source>
        <dbReference type="ARBA" id="ARBA00022833"/>
    </source>
</evidence>
<feature type="binding site" evidence="7">
    <location>
        <position position="82"/>
    </location>
    <ligand>
        <name>Fe(3+)</name>
        <dbReference type="ChEBI" id="CHEBI:29034"/>
    </ligand>
</feature>
<feature type="binding site" evidence="7">
    <location>
        <position position="330"/>
    </location>
    <ligand>
        <name>N-formimidoyl-L-glutamate</name>
        <dbReference type="ChEBI" id="CHEBI:58928"/>
    </ligand>
</feature>
<dbReference type="SUPFAM" id="SSF51338">
    <property type="entry name" value="Composite domain of metallo-dependent hydrolases"/>
    <property type="match status" value="1"/>
</dbReference>
<dbReference type="GO" id="GO:0019556">
    <property type="term" value="P:L-histidine catabolic process to glutamate and formamide"/>
    <property type="evidence" value="ECO:0007669"/>
    <property type="project" value="UniProtKB-UniRule"/>
</dbReference>
<evidence type="ECO:0000256" key="6">
    <source>
        <dbReference type="ARBA" id="ARBA00023004"/>
    </source>
</evidence>
<dbReference type="InterPro" id="IPR011059">
    <property type="entry name" value="Metal-dep_hydrolase_composite"/>
</dbReference>
<dbReference type="STRING" id="585057.ECIAI39_0691"/>
<dbReference type="GO" id="GO:0005506">
    <property type="term" value="F:iron ion binding"/>
    <property type="evidence" value="ECO:0007669"/>
    <property type="project" value="UniProtKB-UniRule"/>
</dbReference>
<dbReference type="InterPro" id="IPR006680">
    <property type="entry name" value="Amidohydro-rel"/>
</dbReference>
<evidence type="ECO:0000313" key="9">
    <source>
        <dbReference type="EMBL" id="CAR16828.1"/>
    </source>
</evidence>
<keyword evidence="3 7" id="KW-0378">Hydrolase</keyword>
<feature type="binding site" evidence="7">
    <location>
        <position position="91"/>
    </location>
    <ligand>
        <name>4-imidazolone-5-propanoate</name>
        <dbReference type="ChEBI" id="CHEBI:77893"/>
    </ligand>
</feature>
<feature type="binding site" evidence="7">
    <location>
        <position position="82"/>
    </location>
    <ligand>
        <name>Zn(2+)</name>
        <dbReference type="ChEBI" id="CHEBI:29105"/>
    </ligand>
</feature>
<feature type="binding site" evidence="7">
    <location>
        <position position="326"/>
    </location>
    <ligand>
        <name>Fe(3+)</name>
        <dbReference type="ChEBI" id="CHEBI:29034"/>
    </ligand>
</feature>
<feature type="binding site" evidence="7">
    <location>
        <position position="251"/>
    </location>
    <ligand>
        <name>Fe(3+)</name>
        <dbReference type="ChEBI" id="CHEBI:29034"/>
    </ligand>
</feature>
<feature type="binding site" evidence="7">
    <location>
        <position position="326"/>
    </location>
    <ligand>
        <name>Zn(2+)</name>
        <dbReference type="ChEBI" id="CHEBI:29105"/>
    </ligand>
</feature>
<dbReference type="InterPro" id="IPR032466">
    <property type="entry name" value="Metal_Hydrolase"/>
</dbReference>
<evidence type="ECO:0000256" key="4">
    <source>
        <dbReference type="ARBA" id="ARBA00022808"/>
    </source>
</evidence>
<comment type="pathway">
    <text evidence="7">Amino-acid degradation; L-histidine degradation into L-glutamate; N-formimidoyl-L-glutamate from L-histidine: step 3/3.</text>
</comment>
<feature type="binding site" evidence="7">
    <location>
        <position position="331"/>
    </location>
    <ligand>
        <name>4-imidazolone-5-propanoate</name>
        <dbReference type="ChEBI" id="CHEBI:77893"/>
    </ligand>
</feature>
<feature type="binding site" evidence="7">
    <location>
        <position position="254"/>
    </location>
    <ligand>
        <name>4-imidazolone-5-propanoate</name>
        <dbReference type="ChEBI" id="CHEBI:77893"/>
    </ligand>
</feature>
<comment type="subcellular location">
    <subcellularLocation>
        <location evidence="7">Cytoplasm</location>
    </subcellularLocation>
</comment>
<feature type="binding site" evidence="7">
    <location>
        <position position="84"/>
    </location>
    <ligand>
        <name>Zn(2+)</name>
        <dbReference type="ChEBI" id="CHEBI:29105"/>
    </ligand>
</feature>
<evidence type="ECO:0000256" key="2">
    <source>
        <dbReference type="ARBA" id="ARBA00022723"/>
    </source>
</evidence>
<dbReference type="NCBIfam" id="TIGR01224">
    <property type="entry name" value="hutI"/>
    <property type="match status" value="1"/>
</dbReference>
<dbReference type="FunFam" id="3.20.20.140:FF:000007">
    <property type="entry name" value="Imidazolonepropionase"/>
    <property type="match status" value="1"/>
</dbReference>
<keyword evidence="6 7" id="KW-0408">Iron</keyword>
<comment type="catalytic activity">
    <reaction evidence="7">
        <text>4-imidazolone-5-propanoate + H2O = N-formimidoyl-L-glutamate</text>
        <dbReference type="Rhea" id="RHEA:23660"/>
        <dbReference type="ChEBI" id="CHEBI:15377"/>
        <dbReference type="ChEBI" id="CHEBI:58928"/>
        <dbReference type="ChEBI" id="CHEBI:77893"/>
        <dbReference type="EC" id="3.5.2.7"/>
    </reaction>
</comment>
<evidence type="ECO:0000256" key="7">
    <source>
        <dbReference type="HAMAP-Rule" id="MF_00372"/>
    </source>
</evidence>
<keyword evidence="2 7" id="KW-0479">Metal-binding</keyword>
<comment type="similarity">
    <text evidence="7">Belongs to the metallo-dependent hydrolases superfamily. HutI family.</text>
</comment>
<evidence type="ECO:0000259" key="8">
    <source>
        <dbReference type="Pfam" id="PF01979"/>
    </source>
</evidence>
<keyword evidence="4 7" id="KW-0369">Histidine metabolism</keyword>
<name>A0A0H3MEH1_ECO7I</name>
<feature type="domain" description="Amidohydrolase-related" evidence="8">
    <location>
        <begin position="74"/>
        <end position="411"/>
    </location>
</feature>
<organism evidence="9 10">
    <name type="scientific">Escherichia coli O7:K1 (strain IAI39 / ExPEC)</name>
    <dbReference type="NCBI Taxonomy" id="585057"/>
    <lineage>
        <taxon>Bacteria</taxon>
        <taxon>Pseudomonadati</taxon>
        <taxon>Pseudomonadota</taxon>
        <taxon>Gammaproteobacteria</taxon>
        <taxon>Enterobacterales</taxon>
        <taxon>Enterobacteriaceae</taxon>
        <taxon>Escherichia</taxon>
    </lineage>
</organism>
<evidence type="ECO:0000256" key="3">
    <source>
        <dbReference type="ARBA" id="ARBA00022801"/>
    </source>
</evidence>
<dbReference type="KEGG" id="ect:ECIAI39_0691"/>
<feature type="binding site" evidence="7">
    <location>
        <position position="251"/>
    </location>
    <ligand>
        <name>Zn(2+)</name>
        <dbReference type="ChEBI" id="CHEBI:29105"/>
    </ligand>
</feature>
<dbReference type="UniPathway" id="UPA00379">
    <property type="reaction ID" value="UER00551"/>
</dbReference>
<dbReference type="PANTHER" id="PTHR42752:SF1">
    <property type="entry name" value="IMIDAZOLONEPROPIONASE-RELATED"/>
    <property type="match status" value="1"/>
</dbReference>
<dbReference type="GO" id="GO:0050480">
    <property type="term" value="F:imidazolonepropionase activity"/>
    <property type="evidence" value="ECO:0007669"/>
    <property type="project" value="UniProtKB-UniRule"/>
</dbReference>
<sequence>MALLSTRGKILMSALTLWRNTTLATLSANDWGVIEKGALISRGDTIVWLGKATQIPRELTADITEEHDLQGKLLTPGLVDCHTHLVYGGQRANEFEMRLQGVAYEDIARAGGGILSTVNATRAASETQLFELAAQRLRNWQREGVSTLEIKSGYGLTLEDEARCLRVIRRLQESTGLRIQSTFLGAHSLPPEFAGRSDDYITALCDWMGVLHEQGLIDAVDAFCENIAFTPEQVRRVFSKAQSYGLPVKLHAEQLSDQQGAALAAAFSALSCDHLEYLSESGIAAMKAAGTVAVLLPGAYYFLRETHLPPIVALRAAGVPIAISTDHNPGTSPNMSLQLMINMACTLFHMTPLEAVQGVTRNAAKALGLVDRGELAPGLRADMAVWDLNHPRELAYWFGHQPCLGLIVGGKRSW</sequence>
<feature type="binding site" evidence="7">
    <location>
        <position position="187"/>
    </location>
    <ligand>
        <name>4-imidazolone-5-propanoate</name>
        <dbReference type="ChEBI" id="CHEBI:77893"/>
    </ligand>
</feature>
<feature type="binding site" evidence="7">
    <location>
        <position position="328"/>
    </location>
    <ligand>
        <name>N-formimidoyl-L-glutamate</name>
        <dbReference type="ChEBI" id="CHEBI:58928"/>
    </ligand>
</feature>
<dbReference type="Gene3D" id="3.20.20.140">
    <property type="entry name" value="Metal-dependent hydrolases"/>
    <property type="match status" value="1"/>
</dbReference>
<dbReference type="AlphaFoldDB" id="A0A0H3MEH1"/>